<protein>
    <recommendedName>
        <fullName evidence="4">RRM domain-containing protein</fullName>
    </recommendedName>
</protein>
<dbReference type="AlphaFoldDB" id="A0AAV7N3X5"/>
<feature type="region of interest" description="Disordered" evidence="3">
    <location>
        <begin position="62"/>
        <end position="135"/>
    </location>
</feature>
<dbReference type="EMBL" id="JANPWB010000013">
    <property type="protein sequence ID" value="KAJ1109384.1"/>
    <property type="molecule type" value="Genomic_DNA"/>
</dbReference>
<dbReference type="InterPro" id="IPR000504">
    <property type="entry name" value="RRM_dom"/>
</dbReference>
<keyword evidence="6" id="KW-1185">Reference proteome</keyword>
<organism evidence="5 6">
    <name type="scientific">Pleurodeles waltl</name>
    <name type="common">Iberian ribbed newt</name>
    <dbReference type="NCBI Taxonomy" id="8319"/>
    <lineage>
        <taxon>Eukaryota</taxon>
        <taxon>Metazoa</taxon>
        <taxon>Chordata</taxon>
        <taxon>Craniata</taxon>
        <taxon>Vertebrata</taxon>
        <taxon>Euteleostomi</taxon>
        <taxon>Amphibia</taxon>
        <taxon>Batrachia</taxon>
        <taxon>Caudata</taxon>
        <taxon>Salamandroidea</taxon>
        <taxon>Salamandridae</taxon>
        <taxon>Pleurodelinae</taxon>
        <taxon>Pleurodeles</taxon>
    </lineage>
</organism>
<sequence length="135" mass="14042">MSSDEGKLFMGGLSIDTNEHNLEQAFRKYGEVRLAMVVKDREPGRSRGFVTFRNTDDAEDALHGMNSESLDGRQIRVDLAGKSSGGGGGGGYSRGGGDSYGRSGGYGGGSRDYYGGGGGGRSGGYDRSGGSCYDN</sequence>
<accession>A0AAV7N3X5</accession>
<dbReference type="SUPFAM" id="SSF54928">
    <property type="entry name" value="RNA-binding domain, RBD"/>
    <property type="match status" value="1"/>
</dbReference>
<dbReference type="GO" id="GO:0003723">
    <property type="term" value="F:RNA binding"/>
    <property type="evidence" value="ECO:0007669"/>
    <property type="project" value="UniProtKB-UniRule"/>
</dbReference>
<name>A0AAV7N3X5_PLEWA</name>
<evidence type="ECO:0000259" key="4">
    <source>
        <dbReference type="PROSITE" id="PS50102"/>
    </source>
</evidence>
<evidence type="ECO:0000256" key="2">
    <source>
        <dbReference type="PROSITE-ProRule" id="PRU00176"/>
    </source>
</evidence>
<feature type="compositionally biased region" description="Gly residues" evidence="3">
    <location>
        <begin position="83"/>
        <end position="127"/>
    </location>
</feature>
<dbReference type="SMART" id="SM00360">
    <property type="entry name" value="RRM"/>
    <property type="match status" value="1"/>
</dbReference>
<dbReference type="Pfam" id="PF00076">
    <property type="entry name" value="RRM_1"/>
    <property type="match status" value="1"/>
</dbReference>
<evidence type="ECO:0000313" key="6">
    <source>
        <dbReference type="Proteomes" id="UP001066276"/>
    </source>
</evidence>
<dbReference type="InterPro" id="IPR035979">
    <property type="entry name" value="RBD_domain_sf"/>
</dbReference>
<dbReference type="InterPro" id="IPR012677">
    <property type="entry name" value="Nucleotide-bd_a/b_plait_sf"/>
</dbReference>
<gene>
    <name evidence="5" type="ORF">NDU88_006745</name>
</gene>
<dbReference type="Proteomes" id="UP001066276">
    <property type="component" value="Chromosome 9"/>
</dbReference>
<keyword evidence="1 2" id="KW-0694">RNA-binding</keyword>
<dbReference type="PANTHER" id="PTHR48034">
    <property type="entry name" value="TRANSFORMER-2 SEX-DETERMINING PROTEIN-RELATED"/>
    <property type="match status" value="1"/>
</dbReference>
<comment type="caution">
    <text evidence="5">The sequence shown here is derived from an EMBL/GenBank/DDBJ whole genome shotgun (WGS) entry which is preliminary data.</text>
</comment>
<dbReference type="Gene3D" id="3.30.70.330">
    <property type="match status" value="1"/>
</dbReference>
<dbReference type="PROSITE" id="PS50102">
    <property type="entry name" value="RRM"/>
    <property type="match status" value="1"/>
</dbReference>
<feature type="domain" description="RRM" evidence="4">
    <location>
        <begin position="6"/>
        <end position="82"/>
    </location>
</feature>
<evidence type="ECO:0000256" key="3">
    <source>
        <dbReference type="SAM" id="MobiDB-lite"/>
    </source>
</evidence>
<evidence type="ECO:0000313" key="5">
    <source>
        <dbReference type="EMBL" id="KAJ1109384.1"/>
    </source>
</evidence>
<proteinExistence type="predicted"/>
<reference evidence="5" key="1">
    <citation type="journal article" date="2022" name="bioRxiv">
        <title>Sequencing and chromosome-scale assembly of the giantPleurodeles waltlgenome.</title>
        <authorList>
            <person name="Brown T."/>
            <person name="Elewa A."/>
            <person name="Iarovenko S."/>
            <person name="Subramanian E."/>
            <person name="Araus A.J."/>
            <person name="Petzold A."/>
            <person name="Susuki M."/>
            <person name="Suzuki K.-i.T."/>
            <person name="Hayashi T."/>
            <person name="Toyoda A."/>
            <person name="Oliveira C."/>
            <person name="Osipova E."/>
            <person name="Leigh N.D."/>
            <person name="Simon A."/>
            <person name="Yun M.H."/>
        </authorList>
    </citation>
    <scope>NUCLEOTIDE SEQUENCE</scope>
    <source>
        <strain evidence="5">20211129_DDA</strain>
        <tissue evidence="5">Liver</tissue>
    </source>
</reference>
<evidence type="ECO:0000256" key="1">
    <source>
        <dbReference type="ARBA" id="ARBA00022884"/>
    </source>
</evidence>
<dbReference type="InterPro" id="IPR050441">
    <property type="entry name" value="RBM"/>
</dbReference>